<sequence>MHDGEQENNELCRKLTKPAIARIITRLIKRLYPNPEAISEEETGGSSAESASEDSTCMELDEPSLKAKLNRAIQNKLNRPNMTTKVTSLEQTILQEVSFFKDYKTGGGVVICDGGGILPNGDGVEELGGDARVNQEILEFQDTPVQDPQMETVVIPTSPHSAMAQMDKREQQIVAWLMEEGTEEIEDPDSRIDKAESDGDSDHSEHCTDTEQSSCEDEGKRKLQSDGSKSARDRAIAEYYTFKKLCLESKLENKKLLSEIEIFKK</sequence>
<proteinExistence type="predicted"/>
<protein>
    <submittedName>
        <fullName evidence="2">(apollo) hypothetical protein</fullName>
    </submittedName>
</protein>
<reference evidence="2" key="1">
    <citation type="submission" date="2021-04" db="EMBL/GenBank/DDBJ databases">
        <authorList>
            <person name="Tunstrom K."/>
        </authorList>
    </citation>
    <scope>NUCLEOTIDE SEQUENCE</scope>
</reference>
<evidence type="ECO:0000256" key="1">
    <source>
        <dbReference type="SAM" id="MobiDB-lite"/>
    </source>
</evidence>
<feature type="compositionally biased region" description="Basic and acidic residues" evidence="1">
    <location>
        <begin position="217"/>
        <end position="231"/>
    </location>
</feature>
<feature type="region of interest" description="Disordered" evidence="1">
    <location>
        <begin position="181"/>
        <end position="231"/>
    </location>
</feature>
<dbReference type="OrthoDB" id="7479020at2759"/>
<feature type="compositionally biased region" description="Basic and acidic residues" evidence="1">
    <location>
        <begin position="188"/>
        <end position="209"/>
    </location>
</feature>
<dbReference type="EMBL" id="CAJQZP010000080">
    <property type="protein sequence ID" value="CAG4936487.1"/>
    <property type="molecule type" value="Genomic_DNA"/>
</dbReference>
<comment type="caution">
    <text evidence="2">The sequence shown here is derived from an EMBL/GenBank/DDBJ whole genome shotgun (WGS) entry which is preliminary data.</text>
</comment>
<accession>A0A8S3W207</accession>
<gene>
    <name evidence="2" type="ORF">PAPOLLO_LOCUS1206</name>
</gene>
<evidence type="ECO:0000313" key="3">
    <source>
        <dbReference type="Proteomes" id="UP000691718"/>
    </source>
</evidence>
<dbReference type="AlphaFoldDB" id="A0A8S3W207"/>
<organism evidence="2 3">
    <name type="scientific">Parnassius apollo</name>
    <name type="common">Apollo butterfly</name>
    <name type="synonym">Papilio apollo</name>
    <dbReference type="NCBI Taxonomy" id="110799"/>
    <lineage>
        <taxon>Eukaryota</taxon>
        <taxon>Metazoa</taxon>
        <taxon>Ecdysozoa</taxon>
        <taxon>Arthropoda</taxon>
        <taxon>Hexapoda</taxon>
        <taxon>Insecta</taxon>
        <taxon>Pterygota</taxon>
        <taxon>Neoptera</taxon>
        <taxon>Endopterygota</taxon>
        <taxon>Lepidoptera</taxon>
        <taxon>Glossata</taxon>
        <taxon>Ditrysia</taxon>
        <taxon>Papilionoidea</taxon>
        <taxon>Papilionidae</taxon>
        <taxon>Parnassiinae</taxon>
        <taxon>Parnassini</taxon>
        <taxon>Parnassius</taxon>
        <taxon>Parnassius</taxon>
    </lineage>
</organism>
<keyword evidence="3" id="KW-1185">Reference proteome</keyword>
<evidence type="ECO:0000313" key="2">
    <source>
        <dbReference type="EMBL" id="CAG4936487.1"/>
    </source>
</evidence>
<dbReference type="Proteomes" id="UP000691718">
    <property type="component" value="Unassembled WGS sequence"/>
</dbReference>
<name>A0A8S3W207_PARAO</name>